<keyword evidence="2" id="KW-1185">Reference proteome</keyword>
<reference evidence="1" key="1">
    <citation type="submission" date="2021-03" db="EMBL/GenBank/DDBJ databases">
        <authorList>
            <consortium name="DOE Joint Genome Institute"/>
            <person name="Ahrendt S."/>
            <person name="Looney B.P."/>
            <person name="Miyauchi S."/>
            <person name="Morin E."/>
            <person name="Drula E."/>
            <person name="Courty P.E."/>
            <person name="Chicoki N."/>
            <person name="Fauchery L."/>
            <person name="Kohler A."/>
            <person name="Kuo A."/>
            <person name="Labutti K."/>
            <person name="Pangilinan J."/>
            <person name="Lipzen A."/>
            <person name="Riley R."/>
            <person name="Andreopoulos W."/>
            <person name="He G."/>
            <person name="Johnson J."/>
            <person name="Barry K.W."/>
            <person name="Grigoriev I.V."/>
            <person name="Nagy L."/>
            <person name="Hibbett D."/>
            <person name="Henrissat B."/>
            <person name="Matheny P.B."/>
            <person name="Labbe J."/>
            <person name="Martin F."/>
        </authorList>
    </citation>
    <scope>NUCLEOTIDE SEQUENCE</scope>
    <source>
        <strain evidence="1">HHB10654</strain>
    </source>
</reference>
<dbReference type="Proteomes" id="UP000814140">
    <property type="component" value="Unassembled WGS sequence"/>
</dbReference>
<accession>A0ACB8SWG4</accession>
<evidence type="ECO:0000313" key="2">
    <source>
        <dbReference type="Proteomes" id="UP000814140"/>
    </source>
</evidence>
<comment type="caution">
    <text evidence="1">The sequence shown here is derived from an EMBL/GenBank/DDBJ whole genome shotgun (WGS) entry which is preliminary data.</text>
</comment>
<reference evidence="1" key="2">
    <citation type="journal article" date="2022" name="New Phytol.">
        <title>Evolutionary transition to the ectomycorrhizal habit in the genomes of a hyperdiverse lineage of mushroom-forming fungi.</title>
        <authorList>
            <person name="Looney B."/>
            <person name="Miyauchi S."/>
            <person name="Morin E."/>
            <person name="Drula E."/>
            <person name="Courty P.E."/>
            <person name="Kohler A."/>
            <person name="Kuo A."/>
            <person name="LaButti K."/>
            <person name="Pangilinan J."/>
            <person name="Lipzen A."/>
            <person name="Riley R."/>
            <person name="Andreopoulos W."/>
            <person name="He G."/>
            <person name="Johnson J."/>
            <person name="Nolan M."/>
            <person name="Tritt A."/>
            <person name="Barry K.W."/>
            <person name="Grigoriev I.V."/>
            <person name="Nagy L.G."/>
            <person name="Hibbett D."/>
            <person name="Henrissat B."/>
            <person name="Matheny P.B."/>
            <person name="Labbe J."/>
            <person name="Martin F.M."/>
        </authorList>
    </citation>
    <scope>NUCLEOTIDE SEQUENCE</scope>
    <source>
        <strain evidence="1">HHB10654</strain>
    </source>
</reference>
<dbReference type="EMBL" id="MU277218">
    <property type="protein sequence ID" value="KAI0060542.1"/>
    <property type="molecule type" value="Genomic_DNA"/>
</dbReference>
<evidence type="ECO:0000313" key="1">
    <source>
        <dbReference type="EMBL" id="KAI0060542.1"/>
    </source>
</evidence>
<protein>
    <submittedName>
        <fullName evidence="1">Uncharacterized protein</fullName>
    </submittedName>
</protein>
<gene>
    <name evidence="1" type="ORF">BV25DRAFT_1827716</name>
</gene>
<proteinExistence type="predicted"/>
<organism evidence="1 2">
    <name type="scientific">Artomyces pyxidatus</name>
    <dbReference type="NCBI Taxonomy" id="48021"/>
    <lineage>
        <taxon>Eukaryota</taxon>
        <taxon>Fungi</taxon>
        <taxon>Dikarya</taxon>
        <taxon>Basidiomycota</taxon>
        <taxon>Agaricomycotina</taxon>
        <taxon>Agaricomycetes</taxon>
        <taxon>Russulales</taxon>
        <taxon>Auriscalpiaceae</taxon>
        <taxon>Artomyces</taxon>
    </lineage>
</organism>
<sequence length="386" mass="41701">MSLTVLVSFSLLALVVTARPVPDNAQFAYAHPAELQSAVQAIFESRNKQSAPDILNLSDGDVHVHFTSAKDQQAYLSQLDDSAVKALVPIGESEDGVVSEDVKKLYEMLGGSERLDDVEGASRPVEDTDMVDAEEDETEVQSDATEVTAATPVAVHSTRPIAVIAFSAALAFLTVLCVGVSLYAWYYLRASLFASRTAWDLLPKLEKQQLPESTDVDERLSDEKASALGLVLQGPDDEKLQVPVGILVDLDVDASTTDDEFHDALDDSNMSTPRANPSSLPSFAPLLIPLPPSPSPSPLRKPLDLRDDDTSPRPAWAVLAPEDQPRPRGAAPALDFALAMQLRLGLGFGSDPAWLVRFLVAMFGWVAMLMGTGRGERTQQRRLVGL</sequence>
<name>A0ACB8SWG4_9AGAM</name>